<dbReference type="EMBL" id="MN739580">
    <property type="protein sequence ID" value="QHT14258.1"/>
    <property type="molecule type" value="Genomic_DNA"/>
</dbReference>
<evidence type="ECO:0000256" key="1">
    <source>
        <dbReference type="SAM" id="Phobius"/>
    </source>
</evidence>
<proteinExistence type="predicted"/>
<name>A0A6C0DBJ1_9ZZZZ</name>
<organism evidence="2">
    <name type="scientific">viral metagenome</name>
    <dbReference type="NCBI Taxonomy" id="1070528"/>
    <lineage>
        <taxon>unclassified sequences</taxon>
        <taxon>metagenomes</taxon>
        <taxon>organismal metagenomes</taxon>
    </lineage>
</organism>
<accession>A0A6C0DBJ1</accession>
<sequence length="110" mass="12007">MSETTYPMWIGPILGGISLMTMSAGTMYYVDHKLPETKILARDFVLGAVLFMIIMQVLPESTSKLIQFLCGLVAFRIPTLPKMDGGGETTTPDPLLLSTDPEVKVGVPNF</sequence>
<feature type="transmembrane region" description="Helical" evidence="1">
    <location>
        <begin position="39"/>
        <end position="58"/>
    </location>
</feature>
<protein>
    <submittedName>
        <fullName evidence="2">Uncharacterized protein</fullName>
    </submittedName>
</protein>
<reference evidence="2" key="1">
    <citation type="journal article" date="2020" name="Nature">
        <title>Giant virus diversity and host interactions through global metagenomics.</title>
        <authorList>
            <person name="Schulz F."/>
            <person name="Roux S."/>
            <person name="Paez-Espino D."/>
            <person name="Jungbluth S."/>
            <person name="Walsh D.A."/>
            <person name="Denef V.J."/>
            <person name="McMahon K.D."/>
            <person name="Konstantinidis K.T."/>
            <person name="Eloe-Fadrosh E.A."/>
            <person name="Kyrpides N.C."/>
            <person name="Woyke T."/>
        </authorList>
    </citation>
    <scope>NUCLEOTIDE SEQUENCE</scope>
    <source>
        <strain evidence="2">GVMAG-M-3300023174-137</strain>
    </source>
</reference>
<keyword evidence="1" id="KW-0472">Membrane</keyword>
<feature type="transmembrane region" description="Helical" evidence="1">
    <location>
        <begin position="6"/>
        <end position="30"/>
    </location>
</feature>
<keyword evidence="1" id="KW-1133">Transmembrane helix</keyword>
<evidence type="ECO:0000313" key="2">
    <source>
        <dbReference type="EMBL" id="QHT14258.1"/>
    </source>
</evidence>
<dbReference type="AlphaFoldDB" id="A0A6C0DBJ1"/>
<keyword evidence="1" id="KW-0812">Transmembrane</keyword>